<dbReference type="SUPFAM" id="SSF52833">
    <property type="entry name" value="Thioredoxin-like"/>
    <property type="match status" value="1"/>
</dbReference>
<evidence type="ECO:0000313" key="3">
    <source>
        <dbReference type="Proteomes" id="UP000177594"/>
    </source>
</evidence>
<dbReference type="PANTHER" id="PTHR34386:SF1">
    <property type="entry name" value="GLUTAREDOXIN-LIKE PROTEIN NRDH"/>
    <property type="match status" value="1"/>
</dbReference>
<dbReference type="InterPro" id="IPR036249">
    <property type="entry name" value="Thioredoxin-like_sf"/>
</dbReference>
<name>A0A1F8ED15_9BACT</name>
<gene>
    <name evidence="2" type="ORF">A2817_02320</name>
</gene>
<dbReference type="CDD" id="cd02976">
    <property type="entry name" value="NrdH"/>
    <property type="match status" value="1"/>
</dbReference>
<dbReference type="InterPro" id="IPR051548">
    <property type="entry name" value="Grx-like_ET"/>
</dbReference>
<comment type="caution">
    <text evidence="2">The sequence shown here is derived from an EMBL/GenBank/DDBJ whole genome shotgun (WGS) entry which is preliminary data.</text>
</comment>
<dbReference type="PANTHER" id="PTHR34386">
    <property type="entry name" value="GLUTAREDOXIN"/>
    <property type="match status" value="1"/>
</dbReference>
<dbReference type="PROSITE" id="PS51354">
    <property type="entry name" value="GLUTAREDOXIN_2"/>
    <property type="match status" value="1"/>
</dbReference>
<proteinExistence type="predicted"/>
<dbReference type="AlphaFoldDB" id="A0A1F8ED15"/>
<dbReference type="Gene3D" id="3.40.30.10">
    <property type="entry name" value="Glutaredoxin"/>
    <property type="match status" value="1"/>
</dbReference>
<reference evidence="2 3" key="1">
    <citation type="journal article" date="2016" name="Nat. Commun.">
        <title>Thousands of microbial genomes shed light on interconnected biogeochemical processes in an aquifer system.</title>
        <authorList>
            <person name="Anantharaman K."/>
            <person name="Brown C.T."/>
            <person name="Hug L.A."/>
            <person name="Sharon I."/>
            <person name="Castelle C.J."/>
            <person name="Probst A.J."/>
            <person name="Thomas B.C."/>
            <person name="Singh A."/>
            <person name="Wilkins M.J."/>
            <person name="Karaoz U."/>
            <person name="Brodie E.L."/>
            <person name="Williams K.H."/>
            <person name="Hubbard S.S."/>
            <person name="Banfield J.F."/>
        </authorList>
    </citation>
    <scope>NUCLEOTIDE SEQUENCE [LARGE SCALE GENOMIC DNA]</scope>
</reference>
<evidence type="ECO:0000313" key="2">
    <source>
        <dbReference type="EMBL" id="OGM98712.1"/>
    </source>
</evidence>
<protein>
    <submittedName>
        <fullName evidence="2">NrdH-redoxin</fullName>
    </submittedName>
</protein>
<dbReference type="Proteomes" id="UP000177594">
    <property type="component" value="Unassembled WGS sequence"/>
</dbReference>
<dbReference type="EMBL" id="MGIZ01000033">
    <property type="protein sequence ID" value="OGM98712.1"/>
    <property type="molecule type" value="Genomic_DNA"/>
</dbReference>
<organism evidence="2 3">
    <name type="scientific">Candidatus Yanofskybacteria bacterium RIFCSPHIGHO2_01_FULL_39_8b</name>
    <dbReference type="NCBI Taxonomy" id="1802659"/>
    <lineage>
        <taxon>Bacteria</taxon>
        <taxon>Candidatus Yanofskyibacteriota</taxon>
    </lineage>
</organism>
<dbReference type="InterPro" id="IPR002109">
    <property type="entry name" value="Glutaredoxin"/>
</dbReference>
<accession>A0A1F8ED15</accession>
<dbReference type="Pfam" id="PF00462">
    <property type="entry name" value="Glutaredoxin"/>
    <property type="match status" value="1"/>
</dbReference>
<sequence length="79" mass="8875">MALIKIYTTPVCAYCKMAKEYFKSKNLQYEEIALVGNPEAQQLVMSKTGMVAAPIIEINGKFVVGFNRQEIDKILTTND</sequence>
<feature type="domain" description="Glutaredoxin" evidence="1">
    <location>
        <begin position="4"/>
        <end position="63"/>
    </location>
</feature>
<evidence type="ECO:0000259" key="1">
    <source>
        <dbReference type="Pfam" id="PF00462"/>
    </source>
</evidence>
<dbReference type="GO" id="GO:0009055">
    <property type="term" value="F:electron transfer activity"/>
    <property type="evidence" value="ECO:0007669"/>
    <property type="project" value="TreeGrafter"/>
</dbReference>
<dbReference type="GO" id="GO:0045454">
    <property type="term" value="P:cell redox homeostasis"/>
    <property type="evidence" value="ECO:0007669"/>
    <property type="project" value="TreeGrafter"/>
</dbReference>